<sequence length="140" mass="16025">MNLGKLLKAEVQRVAKREINAAVKPLRDLTKRQRNEIADLKRTIRELGTKARSDRAKAKRAVITSEDKQRRFSPTRLGILREKKGLSLVELAKLVDISGPTLTRWLAGESRPKPEQLQRIAWIRAQGKRELRRELDGLKG</sequence>
<dbReference type="InterPro" id="IPR010982">
    <property type="entry name" value="Lambda_DNA-bd_dom_sf"/>
</dbReference>
<name>A0A2P1PRL4_9GAMM</name>
<dbReference type="SUPFAM" id="SSF47413">
    <property type="entry name" value="lambda repressor-like DNA-binding domains"/>
    <property type="match status" value="1"/>
</dbReference>
<reference evidence="2 3" key="1">
    <citation type="submission" date="2018-03" db="EMBL/GenBank/DDBJ databases">
        <title>Ahniella affigens gen. nov., sp. nov., a gammaproteobacterium isolated from sandy soil near a stream.</title>
        <authorList>
            <person name="Ko Y."/>
            <person name="Kim J.-H."/>
        </authorList>
    </citation>
    <scope>NUCLEOTIDE SEQUENCE [LARGE SCALE GENOMIC DNA]</scope>
    <source>
        <strain evidence="2 3">D13</strain>
    </source>
</reference>
<proteinExistence type="predicted"/>
<organism evidence="2 3">
    <name type="scientific">Ahniella affigens</name>
    <dbReference type="NCBI Taxonomy" id="2021234"/>
    <lineage>
        <taxon>Bacteria</taxon>
        <taxon>Pseudomonadati</taxon>
        <taxon>Pseudomonadota</taxon>
        <taxon>Gammaproteobacteria</taxon>
        <taxon>Lysobacterales</taxon>
        <taxon>Rhodanobacteraceae</taxon>
        <taxon>Ahniella</taxon>
    </lineage>
</organism>
<dbReference type="InterPro" id="IPR001387">
    <property type="entry name" value="Cro/C1-type_HTH"/>
</dbReference>
<accession>A0A2P1PRL4</accession>
<dbReference type="KEGG" id="xba:C7S18_09765"/>
<dbReference type="Proteomes" id="UP000241074">
    <property type="component" value="Chromosome"/>
</dbReference>
<keyword evidence="3" id="KW-1185">Reference proteome</keyword>
<feature type="domain" description="HTH cro/C1-type" evidence="1">
    <location>
        <begin position="80"/>
        <end position="121"/>
    </location>
</feature>
<evidence type="ECO:0000259" key="1">
    <source>
        <dbReference type="PROSITE" id="PS50943"/>
    </source>
</evidence>
<dbReference type="PROSITE" id="PS50943">
    <property type="entry name" value="HTH_CROC1"/>
    <property type="match status" value="1"/>
</dbReference>
<evidence type="ECO:0000313" key="3">
    <source>
        <dbReference type="Proteomes" id="UP000241074"/>
    </source>
</evidence>
<gene>
    <name evidence="2" type="ORF">C7S18_09765</name>
</gene>
<dbReference type="EMBL" id="CP027860">
    <property type="protein sequence ID" value="AVP97465.1"/>
    <property type="molecule type" value="Genomic_DNA"/>
</dbReference>
<dbReference type="CDD" id="cd00093">
    <property type="entry name" value="HTH_XRE"/>
    <property type="match status" value="1"/>
</dbReference>
<reference evidence="2 3" key="2">
    <citation type="submission" date="2018-03" db="EMBL/GenBank/DDBJ databases">
        <authorList>
            <person name="Keele B.F."/>
        </authorList>
    </citation>
    <scope>NUCLEOTIDE SEQUENCE [LARGE SCALE GENOMIC DNA]</scope>
    <source>
        <strain evidence="2 3">D13</strain>
    </source>
</reference>
<dbReference type="GO" id="GO:0003677">
    <property type="term" value="F:DNA binding"/>
    <property type="evidence" value="ECO:0007669"/>
    <property type="project" value="InterPro"/>
</dbReference>
<protein>
    <recommendedName>
        <fullName evidence="1">HTH cro/C1-type domain-containing protein</fullName>
    </recommendedName>
</protein>
<dbReference type="Pfam" id="PF01381">
    <property type="entry name" value="HTH_3"/>
    <property type="match status" value="1"/>
</dbReference>
<evidence type="ECO:0000313" key="2">
    <source>
        <dbReference type="EMBL" id="AVP97465.1"/>
    </source>
</evidence>
<dbReference type="Gene3D" id="1.10.260.40">
    <property type="entry name" value="lambda repressor-like DNA-binding domains"/>
    <property type="match status" value="1"/>
</dbReference>
<dbReference type="OrthoDB" id="8912597at2"/>
<dbReference type="RefSeq" id="WP_106891389.1">
    <property type="nucleotide sequence ID" value="NZ_CP027860.1"/>
</dbReference>
<dbReference type="SMART" id="SM00530">
    <property type="entry name" value="HTH_XRE"/>
    <property type="match status" value="1"/>
</dbReference>
<dbReference type="AlphaFoldDB" id="A0A2P1PRL4"/>